<evidence type="ECO:0000313" key="4">
    <source>
        <dbReference type="Proteomes" id="UP001365405"/>
    </source>
</evidence>
<accession>A0ABU9CNY0</accession>
<dbReference type="Proteomes" id="UP001365405">
    <property type="component" value="Unassembled WGS sequence"/>
</dbReference>
<feature type="signal peptide" evidence="2">
    <location>
        <begin position="1"/>
        <end position="24"/>
    </location>
</feature>
<name>A0ABU9CNY0_9BURK</name>
<dbReference type="InterPro" id="IPR006311">
    <property type="entry name" value="TAT_signal"/>
</dbReference>
<dbReference type="EMBL" id="JBBUTH010000009">
    <property type="protein sequence ID" value="MEK8052297.1"/>
    <property type="molecule type" value="Genomic_DNA"/>
</dbReference>
<evidence type="ECO:0000256" key="2">
    <source>
        <dbReference type="SAM" id="SignalP"/>
    </source>
</evidence>
<reference evidence="3 4" key="1">
    <citation type="submission" date="2024-04" db="EMBL/GenBank/DDBJ databases">
        <title>Novel species of the genus Ideonella isolated from streams.</title>
        <authorList>
            <person name="Lu H."/>
        </authorList>
    </citation>
    <scope>NUCLEOTIDE SEQUENCE [LARGE SCALE GENOMIC DNA]</scope>
    <source>
        <strain evidence="3 4">DXS22W</strain>
    </source>
</reference>
<dbReference type="SUPFAM" id="SSF53850">
    <property type="entry name" value="Periplasmic binding protein-like II"/>
    <property type="match status" value="1"/>
</dbReference>
<dbReference type="Gene3D" id="3.40.190.10">
    <property type="entry name" value="Periplasmic binding protein-like II"/>
    <property type="match status" value="1"/>
</dbReference>
<dbReference type="InterPro" id="IPR005064">
    <property type="entry name" value="BUG"/>
</dbReference>
<comment type="similarity">
    <text evidence="1">Belongs to the UPF0065 (bug) family.</text>
</comment>
<dbReference type="PANTHER" id="PTHR42928">
    <property type="entry name" value="TRICARBOXYLATE-BINDING PROTEIN"/>
    <property type="match status" value="1"/>
</dbReference>
<organism evidence="3 4">
    <name type="scientific">Pseudaquabacterium inlustre</name>
    <dbReference type="NCBI Taxonomy" id="2984192"/>
    <lineage>
        <taxon>Bacteria</taxon>
        <taxon>Pseudomonadati</taxon>
        <taxon>Pseudomonadota</taxon>
        <taxon>Betaproteobacteria</taxon>
        <taxon>Burkholderiales</taxon>
        <taxon>Sphaerotilaceae</taxon>
        <taxon>Pseudaquabacterium</taxon>
    </lineage>
</organism>
<dbReference type="PROSITE" id="PS51318">
    <property type="entry name" value="TAT"/>
    <property type="match status" value="1"/>
</dbReference>
<keyword evidence="2" id="KW-0732">Signal</keyword>
<evidence type="ECO:0000313" key="3">
    <source>
        <dbReference type="EMBL" id="MEK8052297.1"/>
    </source>
</evidence>
<comment type="caution">
    <text evidence="3">The sequence shown here is derived from an EMBL/GenBank/DDBJ whole genome shotgun (WGS) entry which is preliminary data.</text>
</comment>
<sequence>MTRVDRRSLLLSATAAAIPGLASAQAGGKPVKILVGYGAGGAVDVIARAIAQRLQADLGLLFIVDNKPGAGSNLAIKATIDAPADGSTLLMAANAVAANMALYQPQPFDAERDLVAISLVGRVPVVIAVNPASPYQTLAQLVAAAKGKPNTINYATPGNGATPHLAVELFTRAAGIDLFHVPYKGGAQAITDVIGGQVPVLAVNALEVLPHARSGKLRVLAVLSASRAATLPDVPTIAESGYPGFEASVWYGLMGPAAMPRDKVAQLHGAVQRALATQDIKDRLAAVGGEVAPATQEAFAAHLKAEHARYERLIRAAKITPD</sequence>
<dbReference type="Gene3D" id="3.40.190.150">
    <property type="entry name" value="Bordetella uptake gene, domain 1"/>
    <property type="match status" value="1"/>
</dbReference>
<keyword evidence="4" id="KW-1185">Reference proteome</keyword>
<protein>
    <submittedName>
        <fullName evidence="3">Tripartite tricarboxylate transporter substrate-binding protein</fullName>
    </submittedName>
</protein>
<dbReference type="PANTHER" id="PTHR42928:SF5">
    <property type="entry name" value="BLR1237 PROTEIN"/>
    <property type="match status" value="1"/>
</dbReference>
<dbReference type="InterPro" id="IPR042100">
    <property type="entry name" value="Bug_dom1"/>
</dbReference>
<feature type="chain" id="PRO_5045255495" evidence="2">
    <location>
        <begin position="25"/>
        <end position="322"/>
    </location>
</feature>
<dbReference type="RefSeq" id="WP_341412010.1">
    <property type="nucleotide sequence ID" value="NZ_JBBUTH010000009.1"/>
</dbReference>
<dbReference type="Pfam" id="PF03401">
    <property type="entry name" value="TctC"/>
    <property type="match status" value="1"/>
</dbReference>
<evidence type="ECO:0000256" key="1">
    <source>
        <dbReference type="ARBA" id="ARBA00006987"/>
    </source>
</evidence>
<dbReference type="PIRSF" id="PIRSF017082">
    <property type="entry name" value="YflP"/>
    <property type="match status" value="1"/>
</dbReference>
<proteinExistence type="inferred from homology"/>
<gene>
    <name evidence="3" type="ORF">AACH10_18745</name>
</gene>